<dbReference type="SUPFAM" id="SSF52402">
    <property type="entry name" value="Adenine nucleotide alpha hydrolases-like"/>
    <property type="match status" value="1"/>
</dbReference>
<gene>
    <name evidence="2" type="ORF">GCM10022226_64260</name>
</gene>
<name>A0ABP7J4U5_9ACTN</name>
<proteinExistence type="predicted"/>
<dbReference type="SUPFAM" id="SSF56235">
    <property type="entry name" value="N-terminal nucleophile aminohydrolases (Ntn hydrolases)"/>
    <property type="match status" value="1"/>
</dbReference>
<dbReference type="EMBL" id="BAAAZR010000035">
    <property type="protein sequence ID" value="GAA3834050.1"/>
    <property type="molecule type" value="Genomic_DNA"/>
</dbReference>
<comment type="caution">
    <text evidence="2">The sequence shown here is derived from an EMBL/GenBank/DDBJ whole genome shotgun (WGS) entry which is preliminary data.</text>
</comment>
<dbReference type="InterPro" id="IPR029055">
    <property type="entry name" value="Ntn_hydrolases_N"/>
</dbReference>
<dbReference type="Pfam" id="PF00733">
    <property type="entry name" value="Asn_synthase"/>
    <property type="match status" value="1"/>
</dbReference>
<evidence type="ECO:0000313" key="3">
    <source>
        <dbReference type="Proteomes" id="UP001500888"/>
    </source>
</evidence>
<evidence type="ECO:0000259" key="1">
    <source>
        <dbReference type="Pfam" id="PF00733"/>
    </source>
</evidence>
<keyword evidence="3" id="KW-1185">Reference proteome</keyword>
<organism evidence="2 3">
    <name type="scientific">Sphaerisporangium flaviroseum</name>
    <dbReference type="NCBI Taxonomy" id="509199"/>
    <lineage>
        <taxon>Bacteria</taxon>
        <taxon>Bacillati</taxon>
        <taxon>Actinomycetota</taxon>
        <taxon>Actinomycetes</taxon>
        <taxon>Streptosporangiales</taxon>
        <taxon>Streptosporangiaceae</taxon>
        <taxon>Sphaerisporangium</taxon>
    </lineage>
</organism>
<protein>
    <submittedName>
        <fullName evidence="2">Lasso peptide isopeptide bond-forming cyclase</fullName>
    </submittedName>
</protein>
<dbReference type="InterPro" id="IPR001962">
    <property type="entry name" value="Asn_synthase"/>
</dbReference>
<feature type="domain" description="Asparagine synthetase" evidence="1">
    <location>
        <begin position="228"/>
        <end position="613"/>
    </location>
</feature>
<dbReference type="Proteomes" id="UP001500888">
    <property type="component" value="Unassembled WGS sequence"/>
</dbReference>
<reference evidence="3" key="1">
    <citation type="journal article" date="2019" name="Int. J. Syst. Evol. Microbiol.">
        <title>The Global Catalogue of Microorganisms (GCM) 10K type strain sequencing project: providing services to taxonomists for standard genome sequencing and annotation.</title>
        <authorList>
            <consortium name="The Broad Institute Genomics Platform"/>
            <consortium name="The Broad Institute Genome Sequencing Center for Infectious Disease"/>
            <person name="Wu L."/>
            <person name="Ma J."/>
        </authorList>
    </citation>
    <scope>NUCLEOTIDE SEQUENCE [LARGE SCALE GENOMIC DNA]</scope>
    <source>
        <strain evidence="3">JCM 16908</strain>
    </source>
</reference>
<evidence type="ECO:0000313" key="2">
    <source>
        <dbReference type="EMBL" id="GAA3834050.1"/>
    </source>
</evidence>
<accession>A0ABP7J4U5</accession>
<sequence length="619" mass="66762">MTLMNLVPTNLDSSKLPGITRGTPGFVAVGHKDGRLCGPMPGMRLPGDLVWPGAESVRAYGPWQKSEIITAVCGPSRLLVLGHCLLPEAQVRQEFSVVAERGEFDRLTDWPGAYLCLVAQPDRVLLYTDLAGQFTAHFSICDGQFVMATHSRVVAALHGRAPDSLATAARIAFADTLRLHLGRSPYTGVYPVEGATMLEVTRDGVRTRRYHDRLPRHGVTFTEAADSLRRSLVDAIERRGPRGPITTDLSGGVDSAAIACLTAHLLGGPIRAVNYHNRAAPTADLAEAVRAADLDDALKLSVVHGGKETLPYRGLFDADMFVPGEPTSCALAYRRARLRVQWAAAQSSGVHLTGEGGDALLWAGRSRLVDLARQGAVLRTVRDGTALARVRHVSPAATLAKVAFQACTSERMALRRLARRLRHPDTRHSRLTPAQEVVCWLTADMREALAAAAEDPAILQALPRGITPGTQAVLTELRSAAEAQRYLRELGARDGVAVHAPFLDNSVVDACLSLPVTQRTHHRLFKPLLAAALHGLVPTEITGRATKGNHQTEEYRGARQARSDIMALLDDSVLAKLGVIDSGAVRTTLSKLFTGVAVPMGPLNRLLASEIWMRLDTAS</sequence>
<dbReference type="InterPro" id="IPR014729">
    <property type="entry name" value="Rossmann-like_a/b/a_fold"/>
</dbReference>
<dbReference type="Gene3D" id="3.40.50.620">
    <property type="entry name" value="HUPs"/>
    <property type="match status" value="1"/>
</dbReference>